<dbReference type="SUPFAM" id="SSF52540">
    <property type="entry name" value="P-loop containing nucleoside triphosphate hydrolases"/>
    <property type="match status" value="1"/>
</dbReference>
<keyword evidence="3" id="KW-0347">Helicase</keyword>
<dbReference type="GO" id="GO:0005524">
    <property type="term" value="F:ATP binding"/>
    <property type="evidence" value="ECO:0007669"/>
    <property type="project" value="UniProtKB-KW"/>
</dbReference>
<keyword evidence="1" id="KW-0547">Nucleotide-binding</keyword>
<keyword evidence="8" id="KW-1185">Reference proteome</keyword>
<evidence type="ECO:0000259" key="6">
    <source>
        <dbReference type="PROSITE" id="PS50965"/>
    </source>
</evidence>
<evidence type="ECO:0000313" key="8">
    <source>
        <dbReference type="Proteomes" id="UP000575898"/>
    </source>
</evidence>
<dbReference type="Gene3D" id="3.40.50.300">
    <property type="entry name" value="P-loop containing nucleotide triphosphate hydrolases"/>
    <property type="match status" value="2"/>
</dbReference>
<evidence type="ECO:0000256" key="1">
    <source>
        <dbReference type="ARBA" id="ARBA00022741"/>
    </source>
</evidence>
<comment type="caution">
    <text evidence="7">The sequence shown here is derived from an EMBL/GenBank/DDBJ whole genome shotgun (WGS) entry which is preliminary data.</text>
</comment>
<dbReference type="PANTHER" id="PTHR11070:SF2">
    <property type="entry name" value="ATP-DEPENDENT DNA HELICASE SRS2"/>
    <property type="match status" value="1"/>
</dbReference>
<proteinExistence type="predicted"/>
<dbReference type="EMBL" id="JACHHY010000006">
    <property type="protein sequence ID" value="MBB5017926.1"/>
    <property type="molecule type" value="Genomic_DNA"/>
</dbReference>
<keyword evidence="4" id="KW-0067">ATP-binding</keyword>
<gene>
    <name evidence="7" type="ORF">HNQ59_001211</name>
</gene>
<protein>
    <recommendedName>
        <fullName evidence="5">DNA 3'-5' helicase II</fullName>
    </recommendedName>
</protein>
<sequence length="620" mass="69970">MATLIPALSVCPKRMNSGEKKVAEILESKLEADYWLWYDVPVGDRGFHPDFIVLNARRGVLVLEVKDWKPSTLRSVDKYQVTLEINGRSVKDSNPLEQARVYACAIANRLQQDQQLVHPASHAKAGKLVTPWGYGAIFTRMTRAQLYADPQVELVLPPDRVLCADDLGAELDSEGFQAKLWAMFSHFSATPLTLPQVDRIRWHLFPEIRIPIQQDLFEDKSVSGQTALPDLMKVMDIQQEQLARSLGSGHRIIHGVAGSGKTMILSYRAEHLAKMGLAKPVLLLCFNKPLAHRLRQFVRQRQITDRVTVQNFHAWCAEQLRTYHVDSPDVGQKQYFDSLVETIIQAVDQNQIPREQYSAILIDEGHDFEPAWFKLIVQMLDKNDDNLLLLYDDAQSIYHRASKRFSWKSIGIQAQGRTTILRMNYRNTNEVLDLAKRFAQDILTPNEADDDGIPRLSPLSAGRSGMRPTLIRFPAWVRETDYLVQRVTDALSKGNKPSHIAILARYNNQLATFKTALDQAGIPVIDKNKGEPQHEGVSLLTYHSAKGLEFPLVFMPGLGYQKPSECTEQDEAQLLYVAMTRSTDELAMTYTQESSFTKRLEALLHGSPSAAEPVPVTSST</sequence>
<dbReference type="AlphaFoldDB" id="A0A840MN45"/>
<evidence type="ECO:0000256" key="4">
    <source>
        <dbReference type="ARBA" id="ARBA00022840"/>
    </source>
</evidence>
<accession>A0A840MN45</accession>
<feature type="domain" description="NERD" evidence="6">
    <location>
        <begin position="14"/>
        <end position="129"/>
    </location>
</feature>
<dbReference type="GO" id="GO:0005829">
    <property type="term" value="C:cytosol"/>
    <property type="evidence" value="ECO:0007669"/>
    <property type="project" value="TreeGrafter"/>
</dbReference>
<evidence type="ECO:0000256" key="2">
    <source>
        <dbReference type="ARBA" id="ARBA00022801"/>
    </source>
</evidence>
<dbReference type="GO" id="GO:0016787">
    <property type="term" value="F:hydrolase activity"/>
    <property type="evidence" value="ECO:0007669"/>
    <property type="project" value="UniProtKB-KW"/>
</dbReference>
<dbReference type="Pfam" id="PF08378">
    <property type="entry name" value="NERD"/>
    <property type="match status" value="1"/>
</dbReference>
<dbReference type="InterPro" id="IPR000212">
    <property type="entry name" value="DNA_helicase_UvrD/REP"/>
</dbReference>
<dbReference type="InterPro" id="IPR014017">
    <property type="entry name" value="DNA_helicase_UvrD-like_C"/>
</dbReference>
<dbReference type="GO" id="GO:0003677">
    <property type="term" value="F:DNA binding"/>
    <property type="evidence" value="ECO:0007669"/>
    <property type="project" value="InterPro"/>
</dbReference>
<reference evidence="7 8" key="1">
    <citation type="submission" date="2020-08" db="EMBL/GenBank/DDBJ databases">
        <title>Genomic Encyclopedia of Type Strains, Phase IV (KMG-IV): sequencing the most valuable type-strain genomes for metagenomic binning, comparative biology and taxonomic classification.</title>
        <authorList>
            <person name="Goeker M."/>
        </authorList>
    </citation>
    <scope>NUCLEOTIDE SEQUENCE [LARGE SCALE GENOMIC DNA]</scope>
    <source>
        <strain evidence="7 8">DSM 27165</strain>
    </source>
</reference>
<dbReference type="InterPro" id="IPR027417">
    <property type="entry name" value="P-loop_NTPase"/>
</dbReference>
<dbReference type="InterPro" id="IPR011528">
    <property type="entry name" value="NERD"/>
</dbReference>
<dbReference type="Pfam" id="PF13361">
    <property type="entry name" value="UvrD_C"/>
    <property type="match status" value="2"/>
</dbReference>
<dbReference type="Pfam" id="PF13245">
    <property type="entry name" value="AAA_19"/>
    <property type="match status" value="1"/>
</dbReference>
<evidence type="ECO:0000313" key="7">
    <source>
        <dbReference type="EMBL" id="MBB5017926.1"/>
    </source>
</evidence>
<dbReference type="Proteomes" id="UP000575898">
    <property type="component" value="Unassembled WGS sequence"/>
</dbReference>
<dbReference type="GO" id="GO:0000725">
    <property type="term" value="P:recombinational repair"/>
    <property type="evidence" value="ECO:0007669"/>
    <property type="project" value="TreeGrafter"/>
</dbReference>
<dbReference type="RefSeq" id="WP_184036464.1">
    <property type="nucleotide sequence ID" value="NZ_JACHHY010000006.1"/>
</dbReference>
<organism evidence="7 8">
    <name type="scientific">Chitinivorax tropicus</name>
    <dbReference type="NCBI Taxonomy" id="714531"/>
    <lineage>
        <taxon>Bacteria</taxon>
        <taxon>Pseudomonadati</taxon>
        <taxon>Pseudomonadota</taxon>
        <taxon>Betaproteobacteria</taxon>
        <taxon>Chitinivorax</taxon>
    </lineage>
</organism>
<name>A0A840MN45_9PROT</name>
<dbReference type="PROSITE" id="PS50965">
    <property type="entry name" value="NERD"/>
    <property type="match status" value="1"/>
</dbReference>
<keyword evidence="2" id="KW-0378">Hydrolase</keyword>
<dbReference type="GO" id="GO:0043138">
    <property type="term" value="F:3'-5' DNA helicase activity"/>
    <property type="evidence" value="ECO:0007669"/>
    <property type="project" value="TreeGrafter"/>
</dbReference>
<dbReference type="PANTHER" id="PTHR11070">
    <property type="entry name" value="UVRD / RECB / PCRA DNA HELICASE FAMILY MEMBER"/>
    <property type="match status" value="1"/>
</dbReference>
<evidence type="ECO:0000256" key="3">
    <source>
        <dbReference type="ARBA" id="ARBA00022806"/>
    </source>
</evidence>
<evidence type="ECO:0000256" key="5">
    <source>
        <dbReference type="ARBA" id="ARBA00034923"/>
    </source>
</evidence>